<feature type="transmembrane region" description="Helical" evidence="1">
    <location>
        <begin position="106"/>
        <end position="139"/>
    </location>
</feature>
<evidence type="ECO:0000313" key="3">
    <source>
        <dbReference type="Proteomes" id="UP000000485"/>
    </source>
</evidence>
<feature type="transmembrane region" description="Helical" evidence="1">
    <location>
        <begin position="65"/>
        <end position="85"/>
    </location>
</feature>
<keyword evidence="1" id="KW-1133">Transmembrane helix</keyword>
<dbReference type="OrthoDB" id="5244396at2"/>
<dbReference type="AlphaFoldDB" id="F8A1E9"/>
<evidence type="ECO:0008006" key="4">
    <source>
        <dbReference type="Google" id="ProtNLM"/>
    </source>
</evidence>
<dbReference type="RefSeq" id="WP_013884351.1">
    <property type="nucleotide sequence ID" value="NC_015671.1"/>
</dbReference>
<proteinExistence type="predicted"/>
<evidence type="ECO:0000256" key="1">
    <source>
        <dbReference type="SAM" id="Phobius"/>
    </source>
</evidence>
<organism evidence="2 3">
    <name type="scientific">Cellulomonas gilvus (strain ATCC 13127 / NRRL B-14078)</name>
    <name type="common">Cellvibrio gilvus</name>
    <dbReference type="NCBI Taxonomy" id="593907"/>
    <lineage>
        <taxon>Bacteria</taxon>
        <taxon>Bacillati</taxon>
        <taxon>Actinomycetota</taxon>
        <taxon>Actinomycetes</taxon>
        <taxon>Micrococcales</taxon>
        <taxon>Cellulomonadaceae</taxon>
        <taxon>Cellulomonas</taxon>
    </lineage>
</organism>
<keyword evidence="1" id="KW-0812">Transmembrane</keyword>
<dbReference type="Proteomes" id="UP000000485">
    <property type="component" value="Chromosome"/>
</dbReference>
<feature type="transmembrane region" description="Helical" evidence="1">
    <location>
        <begin position="18"/>
        <end position="40"/>
    </location>
</feature>
<feature type="transmembrane region" description="Helical" evidence="1">
    <location>
        <begin position="151"/>
        <end position="169"/>
    </location>
</feature>
<dbReference type="HOGENOM" id="CLU_051674_3_0_11"/>
<evidence type="ECO:0000313" key="2">
    <source>
        <dbReference type="EMBL" id="AEI12833.1"/>
    </source>
</evidence>
<sequence length="268" mass="27466" precursor="true">MKAAIVTEYRKLVTTRMWWILLLAMAAYMLFLAAAMAWAFSQGQSTGPSGDGDVVITPEMTVRTVYALAVSLGYVFPLVVGGLSFSGEFRHKTVTPTLLAEPRRGVVVLAKLVAGAALGLVFGVVGTLACVGAGSGVLAALGEPTFLGDPVAWRTIGLSVVALALWSLVGVALGSVLTNQVAVIVVALAFTQFVEPIARVALGSIDGGARIAAYLPGAAGEAVSGGSFYAASGIGELLPVWGGLLVMLAYVAVLAAAGRLTTLRRDIT</sequence>
<accession>F8A1E9</accession>
<name>F8A1E9_CELGA</name>
<feature type="transmembrane region" description="Helical" evidence="1">
    <location>
        <begin position="176"/>
        <end position="194"/>
    </location>
</feature>
<dbReference type="EMBL" id="CP002665">
    <property type="protein sequence ID" value="AEI12833.1"/>
    <property type="molecule type" value="Genomic_DNA"/>
</dbReference>
<dbReference type="eggNOG" id="ENOG502Z957">
    <property type="taxonomic scope" value="Bacteria"/>
</dbReference>
<keyword evidence="3" id="KW-1185">Reference proteome</keyword>
<reference evidence="3" key="1">
    <citation type="submission" date="2011-04" db="EMBL/GenBank/DDBJ databases">
        <title>Complete sequence of Cellvibrio gilvus ATCC 13127.</title>
        <authorList>
            <person name="Lucas S."/>
            <person name="Han J."/>
            <person name="Lapidus A."/>
            <person name="Cheng J.-F."/>
            <person name="Goodwin L."/>
            <person name="Pitluck S."/>
            <person name="Peters L."/>
            <person name="Munk A."/>
            <person name="Detter J.C."/>
            <person name="Han C."/>
            <person name="Tapia R."/>
            <person name="Land M."/>
            <person name="Hauser L."/>
            <person name="Kyrpides N."/>
            <person name="Ivanova N."/>
            <person name="Ovchinnikova G."/>
            <person name="Pagani I."/>
            <person name="Mead D."/>
            <person name="Brumm P."/>
            <person name="Woyke T."/>
        </authorList>
    </citation>
    <scope>NUCLEOTIDE SEQUENCE [LARGE SCALE GENOMIC DNA]</scope>
    <source>
        <strain evidence="3">ATCC 13127 / NRRL B-14078</strain>
    </source>
</reference>
<feature type="transmembrane region" description="Helical" evidence="1">
    <location>
        <begin position="238"/>
        <end position="257"/>
    </location>
</feature>
<dbReference type="KEGG" id="cga:Celgi_2333"/>
<keyword evidence="1" id="KW-0472">Membrane</keyword>
<dbReference type="STRING" id="593907.Celgi_2333"/>
<gene>
    <name evidence="2" type="ordered locus">Celgi_2333</name>
</gene>
<protein>
    <recommendedName>
        <fullName evidence="4">ABC transporter permease</fullName>
    </recommendedName>
</protein>